<comment type="caution">
    <text evidence="1">The sequence shown here is derived from an EMBL/GenBank/DDBJ whole genome shotgun (WGS) entry which is preliminary data.</text>
</comment>
<protein>
    <submittedName>
        <fullName evidence="1">Uncharacterized protein</fullName>
    </submittedName>
</protein>
<sequence length="366" mass="42267">MAIFGQGFTDSEKYLNELCKKTFLSLWSNVNVFREPTKELCDLLVVAGDDIIIFSVKDCIFPNIENIELAWQRWFRSAVSDSAKQLWGAEKRIIKYPNKIYTDSKCEHKLRIPVEITEKTKFHLVLVAHGASSVCREMFGGSGSLMYDNQIVGVNQHVVPFTIGDLDVEKSFLHVLDDTTLDIILKTRDTVADFTSYLSKRKKFLRWAIRISSTGEEEMLAHYLKELNEDKEHDFVIPKNHNSDTEILFAEGAWDSFQKNPQRIEQLRADQISYLWDEIIEEFSRHAIAGTQYEVSAGGFLDSERAIRFLSLETRLTRRVLARGLSEMITQTPSNLRRIRVFPMNHDGILDRIRRQQLRSIIGRAS</sequence>
<dbReference type="EMBL" id="PPSL01000009">
    <property type="protein sequence ID" value="PQJ08948.1"/>
    <property type="molecule type" value="Genomic_DNA"/>
</dbReference>
<dbReference type="AlphaFoldDB" id="A0A2S7SQE3"/>
<keyword evidence="2" id="KW-1185">Reference proteome</keyword>
<evidence type="ECO:0000313" key="1">
    <source>
        <dbReference type="EMBL" id="PQJ08948.1"/>
    </source>
</evidence>
<dbReference type="Proteomes" id="UP000239872">
    <property type="component" value="Unassembled WGS sequence"/>
</dbReference>
<name>A0A2S7SQE3_9BACT</name>
<accession>A0A2S7SQE3</accession>
<evidence type="ECO:0000313" key="2">
    <source>
        <dbReference type="Proteomes" id="UP000239872"/>
    </source>
</evidence>
<reference evidence="1 2" key="1">
    <citation type="submission" date="2018-01" db="EMBL/GenBank/DDBJ databases">
        <title>A novel member of the phylum Bacteroidetes isolated from glacier ice.</title>
        <authorList>
            <person name="Liu Q."/>
            <person name="Xin Y.-H."/>
        </authorList>
    </citation>
    <scope>NUCLEOTIDE SEQUENCE [LARGE SCALE GENOMIC DNA]</scope>
    <source>
        <strain evidence="1 2">RB1R16</strain>
    </source>
</reference>
<dbReference type="OrthoDB" id="570299at2"/>
<proteinExistence type="predicted"/>
<dbReference type="RefSeq" id="WP_105041238.1">
    <property type="nucleotide sequence ID" value="NZ_PPSL01000009.1"/>
</dbReference>
<gene>
    <name evidence="1" type="ORF">CJD36_021300</name>
</gene>
<organism evidence="1 2">
    <name type="scientific">Flavipsychrobacter stenotrophus</name>
    <dbReference type="NCBI Taxonomy" id="2077091"/>
    <lineage>
        <taxon>Bacteria</taxon>
        <taxon>Pseudomonadati</taxon>
        <taxon>Bacteroidota</taxon>
        <taxon>Chitinophagia</taxon>
        <taxon>Chitinophagales</taxon>
        <taxon>Chitinophagaceae</taxon>
        <taxon>Flavipsychrobacter</taxon>
    </lineage>
</organism>